<sequence>MRLVNPNGEAFDLQHRSVYTADDMLMLKFAALQGTGMTVLLDYLYGDEMRSGLLVPVLPGWAPLGMKVLAVFLRGLAWCRPCGGFWTS</sequence>
<dbReference type="SUPFAM" id="SSF53850">
    <property type="entry name" value="Periplasmic binding protein-like II"/>
    <property type="match status" value="1"/>
</dbReference>
<dbReference type="AlphaFoldDB" id="A0A142JV97"/>
<accession>A0A142JV97</accession>
<evidence type="ECO:0008006" key="3">
    <source>
        <dbReference type="Google" id="ProtNLM"/>
    </source>
</evidence>
<organism evidence="1 2">
    <name type="scientific">Cupriavidus nantongensis</name>
    <dbReference type="NCBI Taxonomy" id="1796606"/>
    <lineage>
        <taxon>Bacteria</taxon>
        <taxon>Pseudomonadati</taxon>
        <taxon>Pseudomonadota</taxon>
        <taxon>Betaproteobacteria</taxon>
        <taxon>Burkholderiales</taxon>
        <taxon>Burkholderiaceae</taxon>
        <taxon>Cupriavidus</taxon>
    </lineage>
</organism>
<keyword evidence="2" id="KW-1185">Reference proteome</keyword>
<dbReference type="Proteomes" id="UP000075238">
    <property type="component" value="Chromosome 2"/>
</dbReference>
<protein>
    <recommendedName>
        <fullName evidence="3">LysR substrate-binding domain-containing protein</fullName>
    </recommendedName>
</protein>
<dbReference type="EMBL" id="CP014845">
    <property type="protein sequence ID" value="AMR82009.1"/>
    <property type="molecule type" value="Genomic_DNA"/>
</dbReference>
<dbReference type="STRING" id="1796606.A2G96_30225"/>
<proteinExistence type="predicted"/>
<dbReference type="Gene3D" id="3.40.190.290">
    <property type="match status" value="1"/>
</dbReference>
<gene>
    <name evidence="1" type="ORF">A2G96_30225</name>
</gene>
<name>A0A142JV97_9BURK</name>
<reference evidence="1 2" key="1">
    <citation type="submission" date="2016-03" db="EMBL/GenBank/DDBJ databases">
        <title>Complete genome sequence of a novel chlorpyrifos degrading bacterium, Cupriavidus nantongensis sp. X1.</title>
        <authorList>
            <person name="Fang L."/>
        </authorList>
    </citation>
    <scope>NUCLEOTIDE SEQUENCE [LARGE SCALE GENOMIC DNA]</scope>
    <source>
        <strain evidence="1 2">X1</strain>
    </source>
</reference>
<evidence type="ECO:0000313" key="1">
    <source>
        <dbReference type="EMBL" id="AMR82009.1"/>
    </source>
</evidence>
<dbReference type="KEGG" id="cnan:A2G96_30225"/>
<evidence type="ECO:0000313" key="2">
    <source>
        <dbReference type="Proteomes" id="UP000075238"/>
    </source>
</evidence>
<dbReference type="OrthoDB" id="8885940at2"/>